<dbReference type="AlphaFoldDB" id="A0A9W6P6A0"/>
<evidence type="ECO:0000256" key="1">
    <source>
        <dbReference type="ARBA" id="ARBA00004496"/>
    </source>
</evidence>
<keyword evidence="4" id="KW-0597">Phosphoprotein</keyword>
<evidence type="ECO:0000256" key="5">
    <source>
        <dbReference type="ARBA" id="ARBA00022679"/>
    </source>
</evidence>
<evidence type="ECO:0000256" key="4">
    <source>
        <dbReference type="ARBA" id="ARBA00022553"/>
    </source>
</evidence>
<dbReference type="Proteomes" id="UP001165092">
    <property type="component" value="Unassembled WGS sequence"/>
</dbReference>
<evidence type="ECO:0000259" key="11">
    <source>
        <dbReference type="PROSITE" id="PS51094"/>
    </source>
</evidence>
<keyword evidence="2" id="KW-0813">Transport</keyword>
<evidence type="ECO:0000256" key="7">
    <source>
        <dbReference type="ARBA" id="ARBA00022777"/>
    </source>
</evidence>
<sequence>MARTTLSGLLCQGAVATGVEATDWRDAISAAGGLLMAVGAVTEDYIVRMQRVVETHGPYIVVAPGLALAHARPCRAVLRTGLSLAGLAAPVRFGHPENDPVRLVIGLAGVDRDRHCAVLAELTAMLDSPGRLAALHGATTPARVRSLVSAYDRGR</sequence>
<protein>
    <recommendedName>
        <fullName evidence="9">Ascorbate-specific PTS system EIIA component</fullName>
    </recommendedName>
    <alternativeName>
        <fullName evidence="10">Ascorbate-specific phosphotransferase enzyme IIA component</fullName>
    </alternativeName>
</protein>
<dbReference type="PANTHER" id="PTHR36203:SF1">
    <property type="entry name" value="ASCORBATE-SPECIFIC PTS SYSTEM EIIA COMPONENT"/>
    <property type="match status" value="1"/>
</dbReference>
<dbReference type="PROSITE" id="PS51094">
    <property type="entry name" value="PTS_EIIA_TYPE_2"/>
    <property type="match status" value="1"/>
</dbReference>
<dbReference type="Pfam" id="PF00359">
    <property type="entry name" value="PTS_EIIA_2"/>
    <property type="match status" value="1"/>
</dbReference>
<proteinExistence type="predicted"/>
<dbReference type="PANTHER" id="PTHR36203">
    <property type="entry name" value="ASCORBATE-SPECIFIC PTS SYSTEM EIIA COMPONENT"/>
    <property type="match status" value="1"/>
</dbReference>
<evidence type="ECO:0000256" key="8">
    <source>
        <dbReference type="ARBA" id="ARBA00037387"/>
    </source>
</evidence>
<comment type="function">
    <text evidence="8">The phosphoenolpyruvate-dependent sugar phosphotransferase system (sugar PTS), a major carbohydrate active transport system, catalyzes the phosphorylation of incoming sugar substrates concomitantly with their translocation across the cell membrane. The enzyme II UlaABC PTS system is involved in ascorbate transport.</text>
</comment>
<feature type="domain" description="PTS EIIA type-2" evidence="11">
    <location>
        <begin position="8"/>
        <end position="151"/>
    </location>
</feature>
<dbReference type="InterPro" id="IPR051351">
    <property type="entry name" value="Ascorbate-PTS_EIIA_comp"/>
</dbReference>
<evidence type="ECO:0000256" key="6">
    <source>
        <dbReference type="ARBA" id="ARBA00022683"/>
    </source>
</evidence>
<keyword evidence="13" id="KW-1185">Reference proteome</keyword>
<evidence type="ECO:0000256" key="2">
    <source>
        <dbReference type="ARBA" id="ARBA00022448"/>
    </source>
</evidence>
<dbReference type="GO" id="GO:0005737">
    <property type="term" value="C:cytoplasm"/>
    <property type="evidence" value="ECO:0007669"/>
    <property type="project" value="UniProtKB-SubCell"/>
</dbReference>
<comment type="caution">
    <text evidence="12">The sequence shown here is derived from an EMBL/GenBank/DDBJ whole genome shotgun (WGS) entry which is preliminary data.</text>
</comment>
<comment type="subcellular location">
    <subcellularLocation>
        <location evidence="1">Cytoplasm</location>
    </subcellularLocation>
</comment>
<dbReference type="InterPro" id="IPR016152">
    <property type="entry name" value="PTrfase/Anion_transptr"/>
</dbReference>
<keyword evidence="7" id="KW-0418">Kinase</keyword>
<dbReference type="EMBL" id="BSQG01000003">
    <property type="protein sequence ID" value="GLU47827.1"/>
    <property type="molecule type" value="Genomic_DNA"/>
</dbReference>
<evidence type="ECO:0000256" key="3">
    <source>
        <dbReference type="ARBA" id="ARBA00022490"/>
    </source>
</evidence>
<evidence type="ECO:0000256" key="9">
    <source>
        <dbReference type="ARBA" id="ARBA00041175"/>
    </source>
</evidence>
<dbReference type="GO" id="GO:0016301">
    <property type="term" value="F:kinase activity"/>
    <property type="evidence" value="ECO:0007669"/>
    <property type="project" value="UniProtKB-KW"/>
</dbReference>
<dbReference type="InterPro" id="IPR002178">
    <property type="entry name" value="PTS_EIIA_type-2_dom"/>
</dbReference>
<evidence type="ECO:0000256" key="10">
    <source>
        <dbReference type="ARBA" id="ARBA00042072"/>
    </source>
</evidence>
<dbReference type="GO" id="GO:0009401">
    <property type="term" value="P:phosphoenolpyruvate-dependent sugar phosphotransferase system"/>
    <property type="evidence" value="ECO:0007669"/>
    <property type="project" value="UniProtKB-KW"/>
</dbReference>
<gene>
    <name evidence="12" type="ORF">Nans01_21780</name>
</gene>
<keyword evidence="3" id="KW-0963">Cytoplasm</keyword>
<accession>A0A9W6P6A0</accession>
<name>A0A9W6P6A0_9ACTN</name>
<reference evidence="12" key="1">
    <citation type="submission" date="2023-02" db="EMBL/GenBank/DDBJ databases">
        <title>Nocardiopsis ansamitocini NBRC 112285.</title>
        <authorList>
            <person name="Ichikawa N."/>
            <person name="Sato H."/>
            <person name="Tonouchi N."/>
        </authorList>
    </citation>
    <scope>NUCLEOTIDE SEQUENCE</scope>
    <source>
        <strain evidence="12">NBRC 112285</strain>
    </source>
</reference>
<dbReference type="RefSeq" id="WP_285759105.1">
    <property type="nucleotide sequence ID" value="NZ_BSQG01000003.1"/>
</dbReference>
<keyword evidence="6" id="KW-0598">Phosphotransferase system</keyword>
<dbReference type="Gene3D" id="3.40.930.10">
    <property type="entry name" value="Mannitol-specific EII, Chain A"/>
    <property type="match status" value="1"/>
</dbReference>
<keyword evidence="5" id="KW-0808">Transferase</keyword>
<organism evidence="12 13">
    <name type="scientific">Nocardiopsis ansamitocini</name>
    <dbReference type="NCBI Taxonomy" id="1670832"/>
    <lineage>
        <taxon>Bacteria</taxon>
        <taxon>Bacillati</taxon>
        <taxon>Actinomycetota</taxon>
        <taxon>Actinomycetes</taxon>
        <taxon>Streptosporangiales</taxon>
        <taxon>Nocardiopsidaceae</taxon>
        <taxon>Nocardiopsis</taxon>
    </lineage>
</organism>
<evidence type="ECO:0000313" key="13">
    <source>
        <dbReference type="Proteomes" id="UP001165092"/>
    </source>
</evidence>
<evidence type="ECO:0000313" key="12">
    <source>
        <dbReference type="EMBL" id="GLU47827.1"/>
    </source>
</evidence>
<dbReference type="SUPFAM" id="SSF55804">
    <property type="entry name" value="Phoshotransferase/anion transport protein"/>
    <property type="match status" value="1"/>
</dbReference>